<keyword evidence="7" id="KW-1133">Transmembrane helix</keyword>
<dbReference type="EMBL" id="QQSY01000001">
    <property type="protein sequence ID" value="RDJ00255.1"/>
    <property type="molecule type" value="Genomic_DNA"/>
</dbReference>
<dbReference type="InterPro" id="IPR035965">
    <property type="entry name" value="PAS-like_dom_sf"/>
</dbReference>
<comment type="subcellular location">
    <subcellularLocation>
        <location evidence="2">Membrane</location>
    </subcellularLocation>
</comment>
<dbReference type="InterPro" id="IPR036890">
    <property type="entry name" value="HATPase_C_sf"/>
</dbReference>
<dbReference type="GO" id="GO:0000155">
    <property type="term" value="F:phosphorelay sensor kinase activity"/>
    <property type="evidence" value="ECO:0007669"/>
    <property type="project" value="InterPro"/>
</dbReference>
<dbReference type="SUPFAM" id="SSF55874">
    <property type="entry name" value="ATPase domain of HSP90 chaperone/DNA topoisomerase II/histidine kinase"/>
    <property type="match status" value="1"/>
</dbReference>
<accession>A0A370KCA3</accession>
<evidence type="ECO:0000256" key="5">
    <source>
        <dbReference type="ARBA" id="ARBA00022679"/>
    </source>
</evidence>
<dbReference type="PANTHER" id="PTHR43065">
    <property type="entry name" value="SENSOR HISTIDINE KINASE"/>
    <property type="match status" value="1"/>
</dbReference>
<protein>
    <recommendedName>
        <fullName evidence="3">histidine kinase</fullName>
        <ecNumber evidence="3">2.7.13.3</ecNumber>
    </recommendedName>
</protein>
<reference evidence="10 11" key="1">
    <citation type="submission" date="2018-07" db="EMBL/GenBank/DDBJ databases">
        <title>Dyella solisilvae sp. nov., isolated from the pine and broad-leaved mixed forest soil.</title>
        <authorList>
            <person name="Gao Z."/>
            <person name="Qiu L."/>
        </authorList>
    </citation>
    <scope>NUCLEOTIDE SEQUENCE [LARGE SCALE GENOMIC DNA]</scope>
    <source>
        <strain evidence="10 11">DHG54</strain>
    </source>
</reference>
<name>A0A370KCA3_9GAMM</name>
<evidence type="ECO:0000256" key="6">
    <source>
        <dbReference type="ARBA" id="ARBA00022777"/>
    </source>
</evidence>
<dbReference type="InterPro" id="IPR000014">
    <property type="entry name" value="PAS"/>
</dbReference>
<keyword evidence="4" id="KW-0597">Phosphoprotein</keyword>
<dbReference type="PROSITE" id="PS50885">
    <property type="entry name" value="HAMP"/>
    <property type="match status" value="1"/>
</dbReference>
<keyword evidence="11" id="KW-1185">Reference proteome</keyword>
<comment type="catalytic activity">
    <reaction evidence="1">
        <text>ATP + protein L-histidine = ADP + protein N-phospho-L-histidine.</text>
        <dbReference type="EC" id="2.7.13.3"/>
    </reaction>
</comment>
<evidence type="ECO:0000259" key="9">
    <source>
        <dbReference type="PROSITE" id="PS50885"/>
    </source>
</evidence>
<dbReference type="Proteomes" id="UP000254711">
    <property type="component" value="Unassembled WGS sequence"/>
</dbReference>
<dbReference type="PROSITE" id="PS50109">
    <property type="entry name" value="HIS_KIN"/>
    <property type="match status" value="1"/>
</dbReference>
<dbReference type="CDD" id="cd06225">
    <property type="entry name" value="HAMP"/>
    <property type="match status" value="1"/>
</dbReference>
<dbReference type="Pfam" id="PF02518">
    <property type="entry name" value="HATPase_c"/>
    <property type="match status" value="1"/>
</dbReference>
<dbReference type="SUPFAM" id="SSF55785">
    <property type="entry name" value="PYP-like sensor domain (PAS domain)"/>
    <property type="match status" value="1"/>
</dbReference>
<keyword evidence="5" id="KW-0808">Transferase</keyword>
<dbReference type="PRINTS" id="PR00344">
    <property type="entry name" value="BCTRLSENSOR"/>
</dbReference>
<evidence type="ECO:0000256" key="3">
    <source>
        <dbReference type="ARBA" id="ARBA00012438"/>
    </source>
</evidence>
<feature type="domain" description="Histidine kinase" evidence="8">
    <location>
        <begin position="259"/>
        <end position="459"/>
    </location>
</feature>
<dbReference type="Gene3D" id="6.10.340.10">
    <property type="match status" value="1"/>
</dbReference>
<dbReference type="GO" id="GO:0016020">
    <property type="term" value="C:membrane"/>
    <property type="evidence" value="ECO:0007669"/>
    <property type="project" value="UniProtKB-SubCell"/>
</dbReference>
<evidence type="ECO:0000313" key="11">
    <source>
        <dbReference type="Proteomes" id="UP000254711"/>
    </source>
</evidence>
<evidence type="ECO:0000256" key="1">
    <source>
        <dbReference type="ARBA" id="ARBA00000085"/>
    </source>
</evidence>
<dbReference type="InterPro" id="IPR003594">
    <property type="entry name" value="HATPase_dom"/>
</dbReference>
<comment type="caution">
    <text evidence="10">The sequence shown here is derived from an EMBL/GenBank/DDBJ whole genome shotgun (WGS) entry which is preliminary data.</text>
</comment>
<dbReference type="RefSeq" id="WP_114823980.1">
    <property type="nucleotide sequence ID" value="NZ_QQSY01000001.1"/>
</dbReference>
<dbReference type="Pfam" id="PF13188">
    <property type="entry name" value="PAS_8"/>
    <property type="match status" value="1"/>
</dbReference>
<dbReference type="SMART" id="SM00091">
    <property type="entry name" value="PAS"/>
    <property type="match status" value="1"/>
</dbReference>
<dbReference type="AlphaFoldDB" id="A0A370KCA3"/>
<organism evidence="10 11">
    <name type="scientific">Dyella solisilvae</name>
    <dbReference type="NCBI Taxonomy" id="1920168"/>
    <lineage>
        <taxon>Bacteria</taxon>
        <taxon>Pseudomonadati</taxon>
        <taxon>Pseudomonadota</taxon>
        <taxon>Gammaproteobacteria</taxon>
        <taxon>Lysobacterales</taxon>
        <taxon>Rhodanobacteraceae</taxon>
        <taxon>Dyella</taxon>
    </lineage>
</organism>
<dbReference type="Gene3D" id="3.30.450.20">
    <property type="entry name" value="PAS domain"/>
    <property type="match status" value="1"/>
</dbReference>
<feature type="transmembrane region" description="Helical" evidence="7">
    <location>
        <begin position="52"/>
        <end position="76"/>
    </location>
</feature>
<gene>
    <name evidence="10" type="ORF">DVT68_05450</name>
</gene>
<keyword evidence="7" id="KW-0812">Transmembrane</keyword>
<dbReference type="InterPro" id="IPR003660">
    <property type="entry name" value="HAMP_dom"/>
</dbReference>
<dbReference type="EC" id="2.7.13.3" evidence="3"/>
<dbReference type="Gene3D" id="3.30.565.10">
    <property type="entry name" value="Histidine kinase-like ATPase, C-terminal domain"/>
    <property type="match status" value="1"/>
</dbReference>
<proteinExistence type="predicted"/>
<dbReference type="PANTHER" id="PTHR43065:SF51">
    <property type="entry name" value="HISTIDINE KINASE"/>
    <property type="match status" value="1"/>
</dbReference>
<dbReference type="InterPro" id="IPR036097">
    <property type="entry name" value="HisK_dim/P_sf"/>
</dbReference>
<evidence type="ECO:0000259" key="8">
    <source>
        <dbReference type="PROSITE" id="PS50109"/>
    </source>
</evidence>
<evidence type="ECO:0000313" key="10">
    <source>
        <dbReference type="EMBL" id="RDJ00255.1"/>
    </source>
</evidence>
<dbReference type="CDD" id="cd00075">
    <property type="entry name" value="HATPase"/>
    <property type="match status" value="1"/>
</dbReference>
<dbReference type="SUPFAM" id="SSF47384">
    <property type="entry name" value="Homodimeric domain of signal transducing histidine kinase"/>
    <property type="match status" value="1"/>
</dbReference>
<dbReference type="SMART" id="SM00387">
    <property type="entry name" value="HATPase_c"/>
    <property type="match status" value="1"/>
</dbReference>
<dbReference type="InterPro" id="IPR005467">
    <property type="entry name" value="His_kinase_dom"/>
</dbReference>
<feature type="domain" description="HAMP" evidence="9">
    <location>
        <begin position="82"/>
        <end position="134"/>
    </location>
</feature>
<dbReference type="SMART" id="SM00304">
    <property type="entry name" value="HAMP"/>
    <property type="match status" value="1"/>
</dbReference>
<evidence type="ECO:0000256" key="7">
    <source>
        <dbReference type="SAM" id="Phobius"/>
    </source>
</evidence>
<keyword evidence="7" id="KW-0472">Membrane</keyword>
<dbReference type="OrthoDB" id="1931120at2"/>
<dbReference type="InterPro" id="IPR004358">
    <property type="entry name" value="Sig_transdc_His_kin-like_C"/>
</dbReference>
<evidence type="ECO:0000256" key="2">
    <source>
        <dbReference type="ARBA" id="ARBA00004370"/>
    </source>
</evidence>
<sequence>MLRGLSSLEARMVLLLGLAGLAGALVFAGVTQWPLPQLLVWMHHDLGIDLGAPAHFSFYGGLLISVAFLLPLSIWLGHRVMSPVTKLLRALEGAVASYRDGDFSFSIASNRRDELGQLIRMHNTLGHTLRDQRQNLAQRELLLDTVVQNTPVALVLTDAGGRVTYANIAARHLFNEGRTLHGLNFVELLSDSPEALRRAVESGEDALLTVEMDGSEETFHLSQRNFRLQGRPHRLQLFRRMTRELSRQEVSTWKRVIRVISHELNNSLAPISSLAHSGAELARRGDVSRLPGVFATIGERAKHLHSFIAGYASFAKLPAPQPISIAWQPFLESLSLHCKFKLRGALPEQPGWFDAGQIEQVLINLVKNAHESGSADDEVSLSLAVIGRDLRIEVADRGPGMSETVLAQALLPFYSTKRSGTGLGLALAREIVEAHGGRIALANREEGGLRVSLLLPLGPR</sequence>
<keyword evidence="6" id="KW-0418">Kinase</keyword>
<evidence type="ECO:0000256" key="4">
    <source>
        <dbReference type="ARBA" id="ARBA00022553"/>
    </source>
</evidence>